<gene>
    <name evidence="2" type="ORF">BDV25DRAFT_135783</name>
</gene>
<dbReference type="InterPro" id="IPR006045">
    <property type="entry name" value="Cupin_1"/>
</dbReference>
<protein>
    <recommendedName>
        <fullName evidence="1">Cupin type-1 domain-containing protein</fullName>
    </recommendedName>
</protein>
<dbReference type="InterPro" id="IPR047121">
    <property type="entry name" value="YjiB-like"/>
</dbReference>
<dbReference type="AlphaFoldDB" id="A0A5N6U7I7"/>
<accession>A0A5N6U7I7</accession>
<dbReference type="EMBL" id="ML742028">
    <property type="protein sequence ID" value="KAE8154615.1"/>
    <property type="molecule type" value="Genomic_DNA"/>
</dbReference>
<feature type="domain" description="Cupin type-1" evidence="1">
    <location>
        <begin position="61"/>
        <end position="134"/>
    </location>
</feature>
<reference evidence="2 3" key="1">
    <citation type="submission" date="2019-04" db="EMBL/GenBank/DDBJ databases">
        <title>Friends and foes A comparative genomics study of 23 Aspergillus species from section Flavi.</title>
        <authorList>
            <consortium name="DOE Joint Genome Institute"/>
            <person name="Kjaerbolling I."/>
            <person name="Vesth T."/>
            <person name="Frisvad J.C."/>
            <person name="Nybo J.L."/>
            <person name="Theobald S."/>
            <person name="Kildgaard S."/>
            <person name="Isbrandt T."/>
            <person name="Kuo A."/>
            <person name="Sato A."/>
            <person name="Lyhne E.K."/>
            <person name="Kogle M.E."/>
            <person name="Wiebenga A."/>
            <person name="Kun R.S."/>
            <person name="Lubbers R.J."/>
            <person name="Makela M.R."/>
            <person name="Barry K."/>
            <person name="Chovatia M."/>
            <person name="Clum A."/>
            <person name="Daum C."/>
            <person name="Haridas S."/>
            <person name="He G."/>
            <person name="LaButti K."/>
            <person name="Lipzen A."/>
            <person name="Mondo S."/>
            <person name="Riley R."/>
            <person name="Salamov A."/>
            <person name="Simmons B.A."/>
            <person name="Magnuson J.K."/>
            <person name="Henrissat B."/>
            <person name="Mortensen U.H."/>
            <person name="Larsen T.O."/>
            <person name="Devries R.P."/>
            <person name="Grigoriev I.V."/>
            <person name="Machida M."/>
            <person name="Baker S.E."/>
            <person name="Andersen M.R."/>
        </authorList>
    </citation>
    <scope>NUCLEOTIDE SEQUENCE [LARGE SCALE GENOMIC DNA]</scope>
    <source>
        <strain evidence="2 3">IBT 18842</strain>
    </source>
</reference>
<dbReference type="PANTHER" id="PTHR36448:SF2">
    <property type="entry name" value="CUPIN TYPE-1 DOMAIN-CONTAINING PROTEIN"/>
    <property type="match status" value="1"/>
</dbReference>
<sequence>MTPETLFVPPTAHSPNSTLPVLRYPNAITDKSLNGAVSTIQGPEWRKGGHWVIGREKLAATPHYHSITHEAYTVLKGTGTYLLGRSPLDAEVDASGNEIGVKFVAREGDVFVFPAGVMHYVTATEGEYEIVGFYNLNERSSEEEPYDMHYGLGSVKETEEMRVKCEMVATPLHDPVYGKGGPMCTLWR</sequence>
<evidence type="ECO:0000259" key="1">
    <source>
        <dbReference type="Pfam" id="PF00190"/>
    </source>
</evidence>
<dbReference type="PANTHER" id="PTHR36448">
    <property type="entry name" value="BLR7373 PROTEIN"/>
    <property type="match status" value="1"/>
</dbReference>
<dbReference type="InterPro" id="IPR014710">
    <property type="entry name" value="RmlC-like_jellyroll"/>
</dbReference>
<dbReference type="Proteomes" id="UP000325780">
    <property type="component" value="Unassembled WGS sequence"/>
</dbReference>
<proteinExistence type="predicted"/>
<name>A0A5N6U7I7_ASPAV</name>
<dbReference type="SUPFAM" id="SSF51182">
    <property type="entry name" value="RmlC-like cupins"/>
    <property type="match status" value="1"/>
</dbReference>
<dbReference type="OrthoDB" id="2446447at2759"/>
<evidence type="ECO:0000313" key="3">
    <source>
        <dbReference type="Proteomes" id="UP000325780"/>
    </source>
</evidence>
<dbReference type="InterPro" id="IPR011051">
    <property type="entry name" value="RmlC_Cupin_sf"/>
</dbReference>
<organism evidence="2 3">
    <name type="scientific">Aspergillus avenaceus</name>
    <dbReference type="NCBI Taxonomy" id="36643"/>
    <lineage>
        <taxon>Eukaryota</taxon>
        <taxon>Fungi</taxon>
        <taxon>Dikarya</taxon>
        <taxon>Ascomycota</taxon>
        <taxon>Pezizomycotina</taxon>
        <taxon>Eurotiomycetes</taxon>
        <taxon>Eurotiomycetidae</taxon>
        <taxon>Eurotiales</taxon>
        <taxon>Aspergillaceae</taxon>
        <taxon>Aspergillus</taxon>
        <taxon>Aspergillus subgen. Circumdati</taxon>
    </lineage>
</organism>
<evidence type="ECO:0000313" key="2">
    <source>
        <dbReference type="EMBL" id="KAE8154615.1"/>
    </source>
</evidence>
<dbReference type="Gene3D" id="2.60.120.10">
    <property type="entry name" value="Jelly Rolls"/>
    <property type="match status" value="1"/>
</dbReference>
<keyword evidence="3" id="KW-1185">Reference proteome</keyword>
<dbReference type="Pfam" id="PF00190">
    <property type="entry name" value="Cupin_1"/>
    <property type="match status" value="1"/>
</dbReference>